<dbReference type="AlphaFoldDB" id="A0AAD7AXZ7"/>
<dbReference type="PANTHER" id="PTHR31373">
    <property type="entry name" value="OS06G0652100 PROTEIN"/>
    <property type="match status" value="1"/>
</dbReference>
<feature type="domain" description="DUF2828" evidence="1">
    <location>
        <begin position="881"/>
        <end position="1006"/>
    </location>
</feature>
<dbReference type="InterPro" id="IPR011205">
    <property type="entry name" value="UCP015417_vWA"/>
</dbReference>
<dbReference type="InterPro" id="IPR056690">
    <property type="entry name" value="DUF7788"/>
</dbReference>
<reference evidence="3" key="1">
    <citation type="submission" date="2023-03" db="EMBL/GenBank/DDBJ databases">
        <title>Massive genome expansion in bonnet fungi (Mycena s.s.) driven by repeated elements and novel gene families across ecological guilds.</title>
        <authorList>
            <consortium name="Lawrence Berkeley National Laboratory"/>
            <person name="Harder C.B."/>
            <person name="Miyauchi S."/>
            <person name="Viragh M."/>
            <person name="Kuo A."/>
            <person name="Thoen E."/>
            <person name="Andreopoulos B."/>
            <person name="Lu D."/>
            <person name="Skrede I."/>
            <person name="Drula E."/>
            <person name="Henrissat B."/>
            <person name="Morin E."/>
            <person name="Kohler A."/>
            <person name="Barry K."/>
            <person name="LaButti K."/>
            <person name="Morin E."/>
            <person name="Salamov A."/>
            <person name="Lipzen A."/>
            <person name="Mereny Z."/>
            <person name="Hegedus B."/>
            <person name="Baldrian P."/>
            <person name="Stursova M."/>
            <person name="Weitz H."/>
            <person name="Taylor A."/>
            <person name="Grigoriev I.V."/>
            <person name="Nagy L.G."/>
            <person name="Martin F."/>
            <person name="Kauserud H."/>
        </authorList>
    </citation>
    <scope>NUCLEOTIDE SEQUENCE</scope>
    <source>
        <strain evidence="3">9284</strain>
    </source>
</reference>
<proteinExistence type="predicted"/>
<dbReference type="EMBL" id="JARKIF010000123">
    <property type="protein sequence ID" value="KAJ7603829.1"/>
    <property type="molecule type" value="Genomic_DNA"/>
</dbReference>
<dbReference type="Pfam" id="PF25043">
    <property type="entry name" value="DUF7788"/>
    <property type="match status" value="1"/>
</dbReference>
<feature type="domain" description="DUF2828" evidence="1">
    <location>
        <begin position="751"/>
        <end position="858"/>
    </location>
</feature>
<accession>A0AAD7AXZ7</accession>
<dbReference type="PANTHER" id="PTHR31373:SF27">
    <property type="entry name" value="TROVE DOMAIN-CONTAINING PROTEIN"/>
    <property type="match status" value="1"/>
</dbReference>
<dbReference type="InterPro" id="IPR058580">
    <property type="entry name" value="DUF2828"/>
</dbReference>
<keyword evidence="4" id="KW-1185">Reference proteome</keyword>
<feature type="domain" description="DUF7788" evidence="2">
    <location>
        <begin position="1013"/>
        <end position="1250"/>
    </location>
</feature>
<evidence type="ECO:0000259" key="1">
    <source>
        <dbReference type="Pfam" id="PF11443"/>
    </source>
</evidence>
<evidence type="ECO:0000313" key="4">
    <source>
        <dbReference type="Proteomes" id="UP001221142"/>
    </source>
</evidence>
<protein>
    <submittedName>
        <fullName evidence="3">Uncharacterized protein</fullName>
    </submittedName>
</protein>
<evidence type="ECO:0000313" key="3">
    <source>
        <dbReference type="EMBL" id="KAJ7603829.1"/>
    </source>
</evidence>
<gene>
    <name evidence="3" type="ORF">FB45DRAFT_881192</name>
</gene>
<dbReference type="Proteomes" id="UP001221142">
    <property type="component" value="Unassembled WGS sequence"/>
</dbReference>
<evidence type="ECO:0000259" key="2">
    <source>
        <dbReference type="Pfam" id="PF25043"/>
    </source>
</evidence>
<organism evidence="3 4">
    <name type="scientific">Roridomyces roridus</name>
    <dbReference type="NCBI Taxonomy" id="1738132"/>
    <lineage>
        <taxon>Eukaryota</taxon>
        <taxon>Fungi</taxon>
        <taxon>Dikarya</taxon>
        <taxon>Basidiomycota</taxon>
        <taxon>Agaricomycotina</taxon>
        <taxon>Agaricomycetes</taxon>
        <taxon>Agaricomycetidae</taxon>
        <taxon>Agaricales</taxon>
        <taxon>Marasmiineae</taxon>
        <taxon>Mycenaceae</taxon>
        <taxon>Roridomyces</taxon>
    </lineage>
</organism>
<comment type="caution">
    <text evidence="3">The sequence shown here is derived from an EMBL/GenBank/DDBJ whole genome shotgun (WGS) entry which is preliminary data.</text>
</comment>
<dbReference type="Pfam" id="PF11443">
    <property type="entry name" value="DUF2828"/>
    <property type="match status" value="2"/>
</dbReference>
<sequence>MTRTRRHQLAVHRTAPTGDHLTFHFASSLLRLGARYAPLQHRHRGMEPVAGLEAQSTAALDTTRNAPMFTNTSGLAIHGSQFTNVLGDMNVTYSRGEAPTVREPPTQPLVYPEHIYSDSESYCSQLLRRGRGFPLYIPAPRGNLPAEYGYRGVSIGDVGRVTPEGVFDFFFNIYLPADHPINDNDVPEIFCPLAPYDSKNVLPIEYLPGQHVSTSAVHKVDPGLSDGEDVGLGTVAASYGHTYVRSRLFRATAKLPPGFQLSTISRIDIASNTIAPRRRCDGGRVRRPALSRCDISLGERQISSSWVNLWAWMPVHPSQPYEDGEFFFDCLGPQGAVLALPLGSHIERLDNFGDMLQYTRQNAENWYKYVNGARGRQLSNGSLYLITGWEKARAWGIAAFQEIPPTRYLFRISFGPTFVNSGFASQKSYRWTTSGATRTKSSGPVAMDQTPLNQTVFIHGFSISLGTSLWSRLFGTVEVAPIVDARLGRSSKEYIPYGAQGFSNSIWGFGSFWGSRGAGGHDSGATMSDISPTRACPSAAVVMSHDDDWLEILQSGIPSDASDWEALQLLQSACQGVDVLEENGLAMFSRPGVETPSALGLKSSVSHCLPIYSIDFWSGSIHLFVCSAFAFSLSNCRTGDPLFLRTSESLLGNAEIALPRSALLRPFRQLLRHAHSSATTGGFPVFRTRPCQNSTLPAISELFDPDFLEALIPPLPDVKSPETTIDVFRLHRMLTGNLKHAGTRVSHRKLTQKGAPAYNSTLSATLDAFFRLNRYAGGYNLDVGNALDEAWAEDSVLTLKIIWNLRSIHAGKAEKEVFYWYRLYEKHPRTAIAHLPLLVTPVCGQEGNLTHGCWNDLLVYQDGPTLLPDVRFPSALEDLPLESTAATDILRSFYRRWVLTPLRSATHVTETLMSGKRWKDIPYSRLSSDKRHFFRHDPEGFEQYLSSVEEGQQTISCEELKPHELVEELLLLREYPELGKPQLEMNRRVTQAQWKAVVQNLREAGRWRTLSPARSMTPILPALSLSLLLAQLAKPPFKDRFIAFLQDSQLVTLDPGKGLYETVQSVKDMANVPWGPRMDLFAVFTRLILPLAIENKLKPEEMIKRVFVFSDMQFERGIRKWEATPKSCLHGISRHVQRKRRREARFLNGKRRNLKRQRLRRWETTYDRIERAFKAAGCEVPEIVFWNLGYGATMEVTKDRKGVAMMSGFAPAMLEVFMGREEEGRVEGVAEEPVKKARGDFHPLGIMKKALEKKCYDGLVVVD</sequence>
<name>A0AAD7AXZ7_9AGAR</name>